<dbReference type="OrthoDB" id="5192209at2"/>
<name>A0A077M621_9MICO</name>
<feature type="transmembrane region" description="Helical" evidence="1">
    <location>
        <begin position="146"/>
        <end position="170"/>
    </location>
</feature>
<dbReference type="EMBL" id="CAJC01000045">
    <property type="protein sequence ID" value="CCI52009.1"/>
    <property type="molecule type" value="Genomic_DNA"/>
</dbReference>
<gene>
    <name evidence="2" type="ORF">BN13_1390008</name>
</gene>
<keyword evidence="1" id="KW-1133">Transmembrane helix</keyword>
<reference evidence="2 3" key="1">
    <citation type="journal article" date="2013" name="ISME J.">
        <title>A metabolic model for members of the genus Tetrasphaera involved in enhanced biological phosphorus removal.</title>
        <authorList>
            <person name="Kristiansen R."/>
            <person name="Nguyen H.T.T."/>
            <person name="Saunders A.M."/>
            <person name="Nielsen J.L."/>
            <person name="Wimmer R."/>
            <person name="Le V.Q."/>
            <person name="McIlroy S.J."/>
            <person name="Petrovski S."/>
            <person name="Seviour R.J."/>
            <person name="Calteau A."/>
            <person name="Nielsen K.L."/>
            <person name="Nielsen P.H."/>
        </authorList>
    </citation>
    <scope>NUCLEOTIDE SEQUENCE [LARGE SCALE GENOMIC DNA]</scope>
    <source>
        <strain evidence="2 3">Ben 74</strain>
    </source>
</reference>
<feature type="transmembrane region" description="Helical" evidence="1">
    <location>
        <begin position="63"/>
        <end position="84"/>
    </location>
</feature>
<organism evidence="2 3">
    <name type="scientific">Nostocoides jenkinsii Ben 74</name>
    <dbReference type="NCBI Taxonomy" id="1193518"/>
    <lineage>
        <taxon>Bacteria</taxon>
        <taxon>Bacillati</taxon>
        <taxon>Actinomycetota</taxon>
        <taxon>Actinomycetes</taxon>
        <taxon>Micrococcales</taxon>
        <taxon>Intrasporangiaceae</taxon>
        <taxon>Nostocoides</taxon>
    </lineage>
</organism>
<feature type="transmembrane region" description="Helical" evidence="1">
    <location>
        <begin position="202"/>
        <end position="221"/>
    </location>
</feature>
<protein>
    <recommendedName>
        <fullName evidence="4">DUF4386 family protein</fullName>
    </recommendedName>
</protein>
<evidence type="ECO:0000256" key="1">
    <source>
        <dbReference type="SAM" id="Phobius"/>
    </source>
</evidence>
<feature type="transmembrane region" description="Helical" evidence="1">
    <location>
        <begin position="177"/>
        <end position="196"/>
    </location>
</feature>
<comment type="caution">
    <text evidence="2">The sequence shown here is derived from an EMBL/GenBank/DDBJ whole genome shotgun (WGS) entry which is preliminary data.</text>
</comment>
<keyword evidence="1" id="KW-0472">Membrane</keyword>
<evidence type="ECO:0008006" key="4">
    <source>
        <dbReference type="Google" id="ProtNLM"/>
    </source>
</evidence>
<keyword evidence="3" id="KW-1185">Reference proteome</keyword>
<dbReference type="Proteomes" id="UP000035720">
    <property type="component" value="Unassembled WGS sequence"/>
</dbReference>
<sequence>MPTKSHWVTLGAGSLVLAPLIAAIADVLRMRAEEAGATTGIIDATSREQTSAMLASISSELSLYQAASWLALVAALVAVPAVAVTRRLTSERSPRWSLAALIIGGCLVIGEFVHLMGYYAWNQILASLPDRESAVTVGMATTDNTFGLVVFSPYLVGWLFFWPVAAIALYRARLIPRWALVLVLLAGLAMAVLGSSMVVSPVWAIVTALGLAPVLLARLRAARTDIPNRGMAQTSSAAAR</sequence>
<dbReference type="STRING" id="1193518.BN13_1390008"/>
<proteinExistence type="predicted"/>
<dbReference type="RefSeq" id="WP_048548243.1">
    <property type="nucleotide sequence ID" value="NZ_HF571038.1"/>
</dbReference>
<keyword evidence="1" id="KW-0812">Transmembrane</keyword>
<dbReference type="AlphaFoldDB" id="A0A077M621"/>
<feature type="transmembrane region" description="Helical" evidence="1">
    <location>
        <begin position="96"/>
        <end position="121"/>
    </location>
</feature>
<accession>A0A077M621</accession>
<evidence type="ECO:0000313" key="3">
    <source>
        <dbReference type="Proteomes" id="UP000035720"/>
    </source>
</evidence>
<evidence type="ECO:0000313" key="2">
    <source>
        <dbReference type="EMBL" id="CCI52009.1"/>
    </source>
</evidence>